<dbReference type="NCBIfam" id="TIGR02983">
    <property type="entry name" value="SigE-fam_strep"/>
    <property type="match status" value="1"/>
</dbReference>
<dbReference type="RefSeq" id="WP_203717901.1">
    <property type="nucleotide sequence ID" value="NZ_BONE01000077.1"/>
</dbReference>
<dbReference type="InterPro" id="IPR039425">
    <property type="entry name" value="RNA_pol_sigma-70-like"/>
</dbReference>
<evidence type="ECO:0000313" key="9">
    <source>
        <dbReference type="Proteomes" id="UP000604117"/>
    </source>
</evidence>
<keyword evidence="5" id="KW-0804">Transcription</keyword>
<dbReference type="InterPro" id="IPR007627">
    <property type="entry name" value="RNA_pol_sigma70_r2"/>
</dbReference>
<dbReference type="Gene3D" id="1.10.1740.10">
    <property type="match status" value="1"/>
</dbReference>
<dbReference type="PANTHER" id="PTHR43133:SF50">
    <property type="entry name" value="ECF RNA POLYMERASE SIGMA FACTOR SIGM"/>
    <property type="match status" value="1"/>
</dbReference>
<dbReference type="EMBL" id="BONE01000077">
    <property type="protein sequence ID" value="GIF77038.1"/>
    <property type="molecule type" value="Genomic_DNA"/>
</dbReference>
<evidence type="ECO:0000313" key="8">
    <source>
        <dbReference type="EMBL" id="GIF77038.1"/>
    </source>
</evidence>
<proteinExistence type="inferred from homology"/>
<dbReference type="NCBIfam" id="TIGR02937">
    <property type="entry name" value="sigma70-ECF"/>
    <property type="match status" value="1"/>
</dbReference>
<protein>
    <submittedName>
        <fullName evidence="8">DNA-directed RNA polymerase sigma-70 factor</fullName>
    </submittedName>
</protein>
<dbReference type="InterPro" id="IPR014325">
    <property type="entry name" value="RNA_pol_sigma-E_actinobac"/>
</dbReference>
<evidence type="ECO:0000256" key="2">
    <source>
        <dbReference type="ARBA" id="ARBA00023015"/>
    </source>
</evidence>
<name>A0ABQ4D0G4_9ACTN</name>
<keyword evidence="8" id="KW-0240">DNA-directed RNA polymerase</keyword>
<dbReference type="SUPFAM" id="SSF88659">
    <property type="entry name" value="Sigma3 and sigma4 domains of RNA polymerase sigma factors"/>
    <property type="match status" value="1"/>
</dbReference>
<reference evidence="8 9" key="1">
    <citation type="submission" date="2021-01" db="EMBL/GenBank/DDBJ databases">
        <title>Whole genome shotgun sequence of Asanoa siamensis NBRC 107932.</title>
        <authorList>
            <person name="Komaki H."/>
            <person name="Tamura T."/>
        </authorList>
    </citation>
    <scope>NUCLEOTIDE SEQUENCE [LARGE SCALE GENOMIC DNA]</scope>
    <source>
        <strain evidence="8 9">NBRC 107932</strain>
    </source>
</reference>
<dbReference type="Proteomes" id="UP000604117">
    <property type="component" value="Unassembled WGS sequence"/>
</dbReference>
<comment type="similarity">
    <text evidence="1">Belongs to the sigma-70 factor family. ECF subfamily.</text>
</comment>
<sequence>MTEHTNGARGDFADFVRVEVPTLTRAAYLMTGDRHHAEDLVQTTLARVAVRWDHVDEPAAYARRVLYTQSVSWWRRRAARVSETLTARVPDQPRLDTDVDVAVVLERALHRLTPRQRAVLVLRFFEDRTESETAELLNCRIGTVKSQTRHALRRLRELSPDLAQLEMDR</sequence>
<evidence type="ECO:0000259" key="7">
    <source>
        <dbReference type="Pfam" id="PF08281"/>
    </source>
</evidence>
<dbReference type="Gene3D" id="1.10.10.10">
    <property type="entry name" value="Winged helix-like DNA-binding domain superfamily/Winged helix DNA-binding domain"/>
    <property type="match status" value="1"/>
</dbReference>
<dbReference type="InterPro" id="IPR013249">
    <property type="entry name" value="RNA_pol_sigma70_r4_t2"/>
</dbReference>
<evidence type="ECO:0000256" key="1">
    <source>
        <dbReference type="ARBA" id="ARBA00010641"/>
    </source>
</evidence>
<dbReference type="InterPro" id="IPR013325">
    <property type="entry name" value="RNA_pol_sigma_r2"/>
</dbReference>
<dbReference type="InterPro" id="IPR013324">
    <property type="entry name" value="RNA_pol_sigma_r3/r4-like"/>
</dbReference>
<dbReference type="GO" id="GO:0000428">
    <property type="term" value="C:DNA-directed RNA polymerase complex"/>
    <property type="evidence" value="ECO:0007669"/>
    <property type="project" value="UniProtKB-KW"/>
</dbReference>
<keyword evidence="4" id="KW-0238">DNA-binding</keyword>
<evidence type="ECO:0000256" key="4">
    <source>
        <dbReference type="ARBA" id="ARBA00023125"/>
    </source>
</evidence>
<dbReference type="SUPFAM" id="SSF88946">
    <property type="entry name" value="Sigma2 domain of RNA polymerase sigma factors"/>
    <property type="match status" value="1"/>
</dbReference>
<dbReference type="Pfam" id="PF04542">
    <property type="entry name" value="Sigma70_r2"/>
    <property type="match status" value="1"/>
</dbReference>
<dbReference type="PANTHER" id="PTHR43133">
    <property type="entry name" value="RNA POLYMERASE ECF-TYPE SIGMA FACTO"/>
    <property type="match status" value="1"/>
</dbReference>
<accession>A0ABQ4D0G4</accession>
<gene>
    <name evidence="8" type="ORF">Asi02nite_65560</name>
</gene>
<keyword evidence="2" id="KW-0805">Transcription regulation</keyword>
<comment type="caution">
    <text evidence="8">The sequence shown here is derived from an EMBL/GenBank/DDBJ whole genome shotgun (WGS) entry which is preliminary data.</text>
</comment>
<dbReference type="Pfam" id="PF08281">
    <property type="entry name" value="Sigma70_r4_2"/>
    <property type="match status" value="1"/>
</dbReference>
<feature type="domain" description="RNA polymerase sigma-70 region 2" evidence="6">
    <location>
        <begin position="17"/>
        <end position="78"/>
    </location>
</feature>
<evidence type="ECO:0000256" key="3">
    <source>
        <dbReference type="ARBA" id="ARBA00023082"/>
    </source>
</evidence>
<dbReference type="CDD" id="cd06171">
    <property type="entry name" value="Sigma70_r4"/>
    <property type="match status" value="1"/>
</dbReference>
<keyword evidence="9" id="KW-1185">Reference proteome</keyword>
<organism evidence="8 9">
    <name type="scientific">Asanoa siamensis</name>
    <dbReference type="NCBI Taxonomy" id="926357"/>
    <lineage>
        <taxon>Bacteria</taxon>
        <taxon>Bacillati</taxon>
        <taxon>Actinomycetota</taxon>
        <taxon>Actinomycetes</taxon>
        <taxon>Micromonosporales</taxon>
        <taxon>Micromonosporaceae</taxon>
        <taxon>Asanoa</taxon>
    </lineage>
</organism>
<evidence type="ECO:0000259" key="6">
    <source>
        <dbReference type="Pfam" id="PF04542"/>
    </source>
</evidence>
<keyword evidence="3" id="KW-0731">Sigma factor</keyword>
<dbReference type="InterPro" id="IPR014284">
    <property type="entry name" value="RNA_pol_sigma-70_dom"/>
</dbReference>
<feature type="domain" description="RNA polymerase sigma factor 70 region 4 type 2" evidence="7">
    <location>
        <begin position="105"/>
        <end position="155"/>
    </location>
</feature>
<dbReference type="InterPro" id="IPR036388">
    <property type="entry name" value="WH-like_DNA-bd_sf"/>
</dbReference>
<evidence type="ECO:0000256" key="5">
    <source>
        <dbReference type="ARBA" id="ARBA00023163"/>
    </source>
</evidence>